<evidence type="ECO:0000313" key="2">
    <source>
        <dbReference type="EMBL" id="GBG83017.1"/>
    </source>
</evidence>
<feature type="compositionally biased region" description="Low complexity" evidence="1">
    <location>
        <begin position="234"/>
        <end position="262"/>
    </location>
</feature>
<protein>
    <submittedName>
        <fullName evidence="2">Uncharacterized protein</fullName>
    </submittedName>
</protein>
<evidence type="ECO:0000256" key="1">
    <source>
        <dbReference type="SAM" id="MobiDB-lite"/>
    </source>
</evidence>
<feature type="compositionally biased region" description="Acidic residues" evidence="1">
    <location>
        <begin position="497"/>
        <end position="519"/>
    </location>
</feature>
<keyword evidence="3" id="KW-1185">Reference proteome</keyword>
<dbReference type="Gramene" id="GBG83017">
    <property type="protein sequence ID" value="GBG83017"/>
    <property type="gene ID" value="CBR_g36636"/>
</dbReference>
<evidence type="ECO:0000313" key="3">
    <source>
        <dbReference type="Proteomes" id="UP000265515"/>
    </source>
</evidence>
<dbReference type="AlphaFoldDB" id="A0A388LL49"/>
<sequence>MSGSFSAVRSANLGFDRVREGKKVVVASAGKERRAQYLADMKKELMKEYKADLEVLCRKDNIKYVNKKQVVNELVELRAQEAYGEKDDDQDEDLLNADATESQEENPYQELVECLVHNVESVASDELVLKDWHDKLDGLVVASIDHNIGDSLVCCMSVYHNALANMYWRNEGFQIIPLQEGDILDTCKRRFDRINRGAIAPWNPKGDGIIAGTPLERQPTSNHLYAPSAPPLPSSTSIVPVPSVAAPTPRSRSSSPSPLASNAIVPFQLRPVSQYSGGGGWNSQPRNPGNGEIAALLRELVNSDREKRERKREEEDRNAREEQIAKAKEEETARLESEEKKEKDRETRMGKMFAEQIATLEKKTEEDAGFKRDPAKGKDKDRSNDSDAKTKDGTCKIGDVDSKKRGQDALQGGSPVAPDADRQKTHAEVVMGKKVVVASAGKERRAQYLADMKKELMKEYKADLEVLCRKDNIKYVNKKQVVNELVELRAQEAYGEKDDDQDEDLLNADATESQEENPS</sequence>
<feature type="compositionally biased region" description="Basic and acidic residues" evidence="1">
    <location>
        <begin position="304"/>
        <end position="349"/>
    </location>
</feature>
<dbReference type="EMBL" id="BFEA01000425">
    <property type="protein sequence ID" value="GBG83017.1"/>
    <property type="molecule type" value="Genomic_DNA"/>
</dbReference>
<feature type="region of interest" description="Disordered" evidence="1">
    <location>
        <begin position="493"/>
        <end position="519"/>
    </location>
</feature>
<dbReference type="Proteomes" id="UP000265515">
    <property type="component" value="Unassembled WGS sequence"/>
</dbReference>
<proteinExistence type="predicted"/>
<name>A0A388LL49_CHABU</name>
<gene>
    <name evidence="2" type="ORF">CBR_g36636</name>
</gene>
<comment type="caution">
    <text evidence="2">The sequence shown here is derived from an EMBL/GenBank/DDBJ whole genome shotgun (WGS) entry which is preliminary data.</text>
</comment>
<feature type="region of interest" description="Disordered" evidence="1">
    <location>
        <begin position="304"/>
        <end position="427"/>
    </location>
</feature>
<feature type="region of interest" description="Disordered" evidence="1">
    <location>
        <begin position="213"/>
        <end position="262"/>
    </location>
</feature>
<feature type="compositionally biased region" description="Basic and acidic residues" evidence="1">
    <location>
        <begin position="360"/>
        <end position="407"/>
    </location>
</feature>
<organism evidence="2 3">
    <name type="scientific">Chara braunii</name>
    <name type="common">Braun's stonewort</name>
    <dbReference type="NCBI Taxonomy" id="69332"/>
    <lineage>
        <taxon>Eukaryota</taxon>
        <taxon>Viridiplantae</taxon>
        <taxon>Streptophyta</taxon>
        <taxon>Charophyceae</taxon>
        <taxon>Charales</taxon>
        <taxon>Characeae</taxon>
        <taxon>Chara</taxon>
    </lineage>
</organism>
<reference evidence="2 3" key="1">
    <citation type="journal article" date="2018" name="Cell">
        <title>The Chara Genome: Secondary Complexity and Implications for Plant Terrestrialization.</title>
        <authorList>
            <person name="Nishiyama T."/>
            <person name="Sakayama H."/>
            <person name="Vries J.D."/>
            <person name="Buschmann H."/>
            <person name="Saint-Marcoux D."/>
            <person name="Ullrich K.K."/>
            <person name="Haas F.B."/>
            <person name="Vanderstraeten L."/>
            <person name="Becker D."/>
            <person name="Lang D."/>
            <person name="Vosolsobe S."/>
            <person name="Rombauts S."/>
            <person name="Wilhelmsson P.K.I."/>
            <person name="Janitza P."/>
            <person name="Kern R."/>
            <person name="Heyl A."/>
            <person name="Rumpler F."/>
            <person name="Villalobos L.I.A.C."/>
            <person name="Clay J.M."/>
            <person name="Skokan R."/>
            <person name="Toyoda A."/>
            <person name="Suzuki Y."/>
            <person name="Kagoshima H."/>
            <person name="Schijlen E."/>
            <person name="Tajeshwar N."/>
            <person name="Catarino B."/>
            <person name="Hetherington A.J."/>
            <person name="Saltykova A."/>
            <person name="Bonnot C."/>
            <person name="Breuninger H."/>
            <person name="Symeonidi A."/>
            <person name="Radhakrishnan G.V."/>
            <person name="Van Nieuwerburgh F."/>
            <person name="Deforce D."/>
            <person name="Chang C."/>
            <person name="Karol K.G."/>
            <person name="Hedrich R."/>
            <person name="Ulvskov P."/>
            <person name="Glockner G."/>
            <person name="Delwiche C.F."/>
            <person name="Petrasek J."/>
            <person name="Van de Peer Y."/>
            <person name="Friml J."/>
            <person name="Beilby M."/>
            <person name="Dolan L."/>
            <person name="Kohara Y."/>
            <person name="Sugano S."/>
            <person name="Fujiyama A."/>
            <person name="Delaux P.-M."/>
            <person name="Quint M."/>
            <person name="TheiBen G."/>
            <person name="Hagemann M."/>
            <person name="Harholt J."/>
            <person name="Dunand C."/>
            <person name="Zachgo S."/>
            <person name="Langdale J."/>
            <person name="Maumus F."/>
            <person name="Straeten D.V.D."/>
            <person name="Gould S.B."/>
            <person name="Rensing S.A."/>
        </authorList>
    </citation>
    <scope>NUCLEOTIDE SEQUENCE [LARGE SCALE GENOMIC DNA]</scope>
    <source>
        <strain evidence="2 3">S276</strain>
    </source>
</reference>
<accession>A0A388LL49</accession>